<dbReference type="Gene3D" id="3.30.70.80">
    <property type="entry name" value="Peptidase S8 propeptide/proteinase inhibitor I9"/>
    <property type="match status" value="1"/>
</dbReference>
<keyword evidence="4 7" id="KW-0378">Hydrolase</keyword>
<feature type="active site" description="Charge relay system" evidence="6 7">
    <location>
        <position position="211"/>
    </location>
</feature>
<dbReference type="InterPro" id="IPR000209">
    <property type="entry name" value="Peptidase_S8/S53_dom"/>
</dbReference>
<feature type="active site" description="Charge relay system" evidence="6 7">
    <location>
        <position position="143"/>
    </location>
</feature>
<evidence type="ECO:0000256" key="8">
    <source>
        <dbReference type="SAM" id="SignalP"/>
    </source>
</evidence>
<dbReference type="InterPro" id="IPR023828">
    <property type="entry name" value="Peptidase_S8_Ser-AS"/>
</dbReference>
<dbReference type="Gene3D" id="2.60.40.2310">
    <property type="match status" value="1"/>
</dbReference>
<dbReference type="GO" id="GO:0004252">
    <property type="term" value="F:serine-type endopeptidase activity"/>
    <property type="evidence" value="ECO:0007669"/>
    <property type="project" value="UniProtKB-UniRule"/>
</dbReference>
<evidence type="ECO:0000313" key="12">
    <source>
        <dbReference type="EMBL" id="PIA61899.1"/>
    </source>
</evidence>
<evidence type="ECO:0000256" key="7">
    <source>
        <dbReference type="PROSITE-ProRule" id="PRU01240"/>
    </source>
</evidence>
<evidence type="ECO:0000259" key="10">
    <source>
        <dbReference type="Pfam" id="PF05922"/>
    </source>
</evidence>
<feature type="domain" description="Peptidase S8/S53" evidence="9">
    <location>
        <begin position="134"/>
        <end position="580"/>
    </location>
</feature>
<dbReference type="PANTHER" id="PTHR10795">
    <property type="entry name" value="PROPROTEIN CONVERTASE SUBTILISIN/KEXIN"/>
    <property type="match status" value="1"/>
</dbReference>
<gene>
    <name evidence="12" type="ORF">AQUCO_00200115v1</name>
</gene>
<dbReference type="PROSITE" id="PS51892">
    <property type="entry name" value="SUBTILASE"/>
    <property type="match status" value="1"/>
</dbReference>
<dbReference type="InterPro" id="IPR037045">
    <property type="entry name" value="S8pro/Inhibitor_I9_sf"/>
</dbReference>
<feature type="domain" description="Subtilisin-like protease fibronectin type-III" evidence="11">
    <location>
        <begin position="656"/>
        <end position="752"/>
    </location>
</feature>
<dbReference type="SUPFAM" id="SSF54897">
    <property type="entry name" value="Protease propeptides/inhibitors"/>
    <property type="match status" value="1"/>
</dbReference>
<sequence>MVQVYHFLLFFTTLLTFSSSIQENPLGYIPRKYIVQVRYELKPSVILDVETWYRSILDSISKHSDILHVYKTVVHGFVAELTAHQVELIKERPEVLAVHANQALKLHTTHTPAFLGLISKSGASNQLLKNADYGSNIVIGFIDTGISPEGPSFSDNGFSSIPSHWKGDCNGGNNFTVNQCNKKLIGAQFSNRGVSLDDQKRCNSARDTEGHGTFTSSTAAGCNVSNATLFGYASGIASGVAPKARIAVYKACWPNILCSSIDIVAAYDKAIKDGVDVISYSIGYGSARYHEDLISIAQFGAMKHNVFVSSSAGNEGPSGELSNIAPWVTTVGASTIDRKFPTDLVLSNGNIISGESIYSGQSLPEKSLFPIVYAGDFSVNGGESSALCLPGSLDPKLVTGKIVMCEQGYIEPTGDVVKNAGGGGMIMTNVDGHRGELESLYAHVLPTIVLNRTARENILSYLASSKNPLGTIISHGTELNVKPAPVIAEFSSRGPNVESKYIIKPDMIAPGVNILASWPDGIGPTGLPSDARPTGFSIMSGTSASCPHISGVAALLKGSHPGWTPSRIKSAMMTTAYVLDNTGNHLLDEVTYTVAEVWAYGSGHVDPEKALDPGLVYDLEIDDYIDFLCASNYSELDIAKITHTPINCKEGLKPWDLNYPSISVAFDQSDTLEYEVSVTRTATNVGEGASNYTVKIQNPTGVLITVEPPKLEFALKDQKLSYMVKISAKSMELHCGKFTTAFGSMTWDDQKHV</sequence>
<dbReference type="STRING" id="218851.A0A2G5F1Q9"/>
<dbReference type="EMBL" id="KZ305019">
    <property type="protein sequence ID" value="PIA61899.1"/>
    <property type="molecule type" value="Genomic_DNA"/>
</dbReference>
<dbReference type="Gene3D" id="3.50.30.30">
    <property type="match status" value="1"/>
</dbReference>
<dbReference type="Pfam" id="PF17766">
    <property type="entry name" value="fn3_6"/>
    <property type="match status" value="1"/>
</dbReference>
<dbReference type="Pfam" id="PF05922">
    <property type="entry name" value="Inhibitor_I9"/>
    <property type="match status" value="1"/>
</dbReference>
<reference evidence="12 13" key="1">
    <citation type="submission" date="2017-09" db="EMBL/GenBank/DDBJ databases">
        <title>WGS assembly of Aquilegia coerulea Goldsmith.</title>
        <authorList>
            <person name="Hodges S."/>
            <person name="Kramer E."/>
            <person name="Nordborg M."/>
            <person name="Tomkins J."/>
            <person name="Borevitz J."/>
            <person name="Derieg N."/>
            <person name="Yan J."/>
            <person name="Mihaltcheva S."/>
            <person name="Hayes R.D."/>
            <person name="Rokhsar D."/>
        </authorList>
    </citation>
    <scope>NUCLEOTIDE SEQUENCE [LARGE SCALE GENOMIC DNA]</scope>
    <source>
        <strain evidence="13">cv. Goldsmith</strain>
    </source>
</reference>
<keyword evidence="5 7" id="KW-0720">Serine protease</keyword>
<dbReference type="OrthoDB" id="206201at2759"/>
<dbReference type="CDD" id="cd04852">
    <property type="entry name" value="Peptidases_S8_3"/>
    <property type="match status" value="1"/>
</dbReference>
<feature type="domain" description="Inhibitor I9" evidence="10">
    <location>
        <begin position="32"/>
        <end position="107"/>
    </location>
</feature>
<protein>
    <submittedName>
        <fullName evidence="12">Uncharacterized protein</fullName>
    </submittedName>
</protein>
<feature type="active site" description="Charge relay system" evidence="6 7">
    <location>
        <position position="543"/>
    </location>
</feature>
<evidence type="ECO:0000259" key="11">
    <source>
        <dbReference type="Pfam" id="PF17766"/>
    </source>
</evidence>
<dbReference type="Pfam" id="PF00082">
    <property type="entry name" value="Peptidase_S8"/>
    <property type="match status" value="1"/>
</dbReference>
<keyword evidence="3 8" id="KW-0732">Signal</keyword>
<keyword evidence="2 7" id="KW-0645">Protease</keyword>
<feature type="non-terminal residue" evidence="12">
    <location>
        <position position="753"/>
    </location>
</feature>
<evidence type="ECO:0000313" key="13">
    <source>
        <dbReference type="Proteomes" id="UP000230069"/>
    </source>
</evidence>
<dbReference type="PROSITE" id="PS00138">
    <property type="entry name" value="SUBTILASE_SER"/>
    <property type="match status" value="1"/>
</dbReference>
<dbReference type="InterPro" id="IPR034197">
    <property type="entry name" value="Peptidases_S8_3"/>
</dbReference>
<dbReference type="FunFam" id="3.40.50.200:FF:000006">
    <property type="entry name" value="Subtilisin-like protease SBT1.5"/>
    <property type="match status" value="1"/>
</dbReference>
<dbReference type="InterPro" id="IPR036852">
    <property type="entry name" value="Peptidase_S8/S53_dom_sf"/>
</dbReference>
<dbReference type="AlphaFoldDB" id="A0A2G5F1Q9"/>
<dbReference type="InParanoid" id="A0A2G5F1Q9"/>
<dbReference type="SUPFAM" id="SSF52743">
    <property type="entry name" value="Subtilisin-like"/>
    <property type="match status" value="1"/>
</dbReference>
<keyword evidence="13" id="KW-1185">Reference proteome</keyword>
<evidence type="ECO:0000256" key="6">
    <source>
        <dbReference type="PIRSR" id="PIRSR615500-1"/>
    </source>
</evidence>
<evidence type="ECO:0000256" key="4">
    <source>
        <dbReference type="ARBA" id="ARBA00022801"/>
    </source>
</evidence>
<dbReference type="InterPro" id="IPR041469">
    <property type="entry name" value="Subtilisin-like_FN3"/>
</dbReference>
<organism evidence="12 13">
    <name type="scientific">Aquilegia coerulea</name>
    <name type="common">Rocky mountain columbine</name>
    <dbReference type="NCBI Taxonomy" id="218851"/>
    <lineage>
        <taxon>Eukaryota</taxon>
        <taxon>Viridiplantae</taxon>
        <taxon>Streptophyta</taxon>
        <taxon>Embryophyta</taxon>
        <taxon>Tracheophyta</taxon>
        <taxon>Spermatophyta</taxon>
        <taxon>Magnoliopsida</taxon>
        <taxon>Ranunculales</taxon>
        <taxon>Ranunculaceae</taxon>
        <taxon>Thalictroideae</taxon>
        <taxon>Aquilegia</taxon>
    </lineage>
</organism>
<feature type="chain" id="PRO_5013787818" evidence="8">
    <location>
        <begin position="21"/>
        <end position="753"/>
    </location>
</feature>
<dbReference type="FunFam" id="3.50.30.30:FF:000005">
    <property type="entry name" value="subtilisin-like protease SBT1.5"/>
    <property type="match status" value="1"/>
</dbReference>
<evidence type="ECO:0000256" key="3">
    <source>
        <dbReference type="ARBA" id="ARBA00022729"/>
    </source>
</evidence>
<accession>A0A2G5F1Q9</accession>
<comment type="similarity">
    <text evidence="1 7">Belongs to the peptidase S8 family.</text>
</comment>
<dbReference type="PRINTS" id="PR00723">
    <property type="entry name" value="SUBTILISIN"/>
</dbReference>
<dbReference type="Gene3D" id="3.40.50.200">
    <property type="entry name" value="Peptidase S8/S53 domain"/>
    <property type="match status" value="1"/>
</dbReference>
<evidence type="ECO:0000256" key="5">
    <source>
        <dbReference type="ARBA" id="ARBA00022825"/>
    </source>
</evidence>
<feature type="signal peptide" evidence="8">
    <location>
        <begin position="1"/>
        <end position="20"/>
    </location>
</feature>
<evidence type="ECO:0000256" key="2">
    <source>
        <dbReference type="ARBA" id="ARBA00022670"/>
    </source>
</evidence>
<dbReference type="GO" id="GO:0006508">
    <property type="term" value="P:proteolysis"/>
    <property type="evidence" value="ECO:0007669"/>
    <property type="project" value="UniProtKB-KW"/>
</dbReference>
<dbReference type="CDD" id="cd02120">
    <property type="entry name" value="PA_subtilisin_like"/>
    <property type="match status" value="1"/>
</dbReference>
<dbReference type="InterPro" id="IPR015500">
    <property type="entry name" value="Peptidase_S8_subtilisin-rel"/>
</dbReference>
<evidence type="ECO:0000256" key="1">
    <source>
        <dbReference type="ARBA" id="ARBA00011073"/>
    </source>
</evidence>
<proteinExistence type="inferred from homology"/>
<evidence type="ECO:0000259" key="9">
    <source>
        <dbReference type="Pfam" id="PF00082"/>
    </source>
</evidence>
<dbReference type="InterPro" id="IPR010259">
    <property type="entry name" value="S8pro/Inhibitor_I9"/>
</dbReference>
<dbReference type="InterPro" id="IPR045051">
    <property type="entry name" value="SBT"/>
</dbReference>
<dbReference type="Proteomes" id="UP000230069">
    <property type="component" value="Unassembled WGS sequence"/>
</dbReference>
<name>A0A2G5F1Q9_AQUCA</name>